<feature type="compositionally biased region" description="Basic and acidic residues" evidence="17">
    <location>
        <begin position="1708"/>
        <end position="1719"/>
    </location>
</feature>
<evidence type="ECO:0000256" key="7">
    <source>
        <dbReference type="ARBA" id="ARBA00022771"/>
    </source>
</evidence>
<feature type="region of interest" description="Disordered" evidence="17">
    <location>
        <begin position="1183"/>
        <end position="1231"/>
    </location>
</feature>
<feature type="region of interest" description="Disordered" evidence="17">
    <location>
        <begin position="1683"/>
        <end position="1719"/>
    </location>
</feature>
<dbReference type="FunFam" id="3.30.160.60:FF:002530">
    <property type="entry name" value="Zinc finger protein"/>
    <property type="match status" value="1"/>
</dbReference>
<dbReference type="PROSITE" id="PS00028">
    <property type="entry name" value="ZINC_FINGER_C2H2_1"/>
    <property type="match status" value="20"/>
</dbReference>
<evidence type="ECO:0000256" key="1">
    <source>
        <dbReference type="ARBA" id="ARBA00004123"/>
    </source>
</evidence>
<feature type="region of interest" description="Disordered" evidence="17">
    <location>
        <begin position="1533"/>
        <end position="1594"/>
    </location>
</feature>
<name>A0A7M7NT22_STRPU</name>
<organism evidence="19 20">
    <name type="scientific">Strongylocentrotus purpuratus</name>
    <name type="common">Purple sea urchin</name>
    <dbReference type="NCBI Taxonomy" id="7668"/>
    <lineage>
        <taxon>Eukaryota</taxon>
        <taxon>Metazoa</taxon>
        <taxon>Echinodermata</taxon>
        <taxon>Eleutherozoa</taxon>
        <taxon>Echinozoa</taxon>
        <taxon>Echinoidea</taxon>
        <taxon>Euechinoidea</taxon>
        <taxon>Echinacea</taxon>
        <taxon>Camarodonta</taxon>
        <taxon>Echinidea</taxon>
        <taxon>Strongylocentrotidae</taxon>
        <taxon>Strongylocentrotus</taxon>
    </lineage>
</organism>
<dbReference type="EnsemblMetazoa" id="XM_030985431">
    <property type="protein sequence ID" value="XP_030841291"/>
    <property type="gene ID" value="LOC105445360"/>
</dbReference>
<protein>
    <recommendedName>
        <fullName evidence="14">Zinc finger protein unc-98</fullName>
    </recommendedName>
    <alternativeName>
        <fullName evidence="15">Uncoordinated protein 98</fullName>
    </alternativeName>
</protein>
<feature type="compositionally biased region" description="Low complexity" evidence="17">
    <location>
        <begin position="2931"/>
        <end position="2940"/>
    </location>
</feature>
<feature type="domain" description="C2H2-type" evidence="18">
    <location>
        <begin position="690"/>
        <end position="717"/>
    </location>
</feature>
<feature type="compositionally biased region" description="Low complexity" evidence="17">
    <location>
        <begin position="3148"/>
        <end position="3159"/>
    </location>
</feature>
<feature type="region of interest" description="Disordered" evidence="17">
    <location>
        <begin position="861"/>
        <end position="903"/>
    </location>
</feature>
<keyword evidence="3" id="KW-0217">Developmental protein</keyword>
<feature type="region of interest" description="Disordered" evidence="17">
    <location>
        <begin position="1340"/>
        <end position="1378"/>
    </location>
</feature>
<dbReference type="PANTHER" id="PTHR24379">
    <property type="entry name" value="KRAB AND ZINC FINGER DOMAIN-CONTAINING"/>
    <property type="match status" value="1"/>
</dbReference>
<dbReference type="Proteomes" id="UP000007110">
    <property type="component" value="Unassembled WGS sequence"/>
</dbReference>
<feature type="region of interest" description="Disordered" evidence="17">
    <location>
        <begin position="2721"/>
        <end position="2755"/>
    </location>
</feature>
<feature type="compositionally biased region" description="Basic and acidic residues" evidence="17">
    <location>
        <begin position="41"/>
        <end position="67"/>
    </location>
</feature>
<dbReference type="PROSITE" id="PS50157">
    <property type="entry name" value="ZINC_FINGER_C2H2_2"/>
    <property type="match status" value="20"/>
</dbReference>
<dbReference type="SMART" id="SM00355">
    <property type="entry name" value="ZnF_C2H2"/>
    <property type="match status" value="31"/>
</dbReference>
<dbReference type="GO" id="GO:0000981">
    <property type="term" value="F:DNA-binding transcription factor activity, RNA polymerase II-specific"/>
    <property type="evidence" value="ECO:0000318"/>
    <property type="project" value="GO_Central"/>
</dbReference>
<feature type="region of interest" description="Disordered" evidence="17">
    <location>
        <begin position="1392"/>
        <end position="1422"/>
    </location>
</feature>
<dbReference type="OrthoDB" id="6780556at2759"/>
<feature type="domain" description="C2H2-type" evidence="18">
    <location>
        <begin position="915"/>
        <end position="943"/>
    </location>
</feature>
<feature type="domain" description="C2H2-type" evidence="18">
    <location>
        <begin position="741"/>
        <end position="768"/>
    </location>
</feature>
<keyword evidence="9" id="KW-0862">Zinc</keyword>
<evidence type="ECO:0000259" key="18">
    <source>
        <dbReference type="PROSITE" id="PS50157"/>
    </source>
</evidence>
<evidence type="ECO:0000256" key="8">
    <source>
        <dbReference type="ARBA" id="ARBA00022782"/>
    </source>
</evidence>
<feature type="domain" description="C2H2-type" evidence="18">
    <location>
        <begin position="1428"/>
        <end position="1450"/>
    </location>
</feature>
<feature type="domain" description="C2H2-type" evidence="18">
    <location>
        <begin position="3077"/>
        <end position="3104"/>
    </location>
</feature>
<evidence type="ECO:0000256" key="4">
    <source>
        <dbReference type="ARBA" id="ARBA00022490"/>
    </source>
</evidence>
<dbReference type="InParanoid" id="A0A7M7NT22"/>
<keyword evidence="10" id="KW-0805">Transcription regulation</keyword>
<feature type="compositionally biased region" description="Polar residues" evidence="17">
    <location>
        <begin position="1359"/>
        <end position="1377"/>
    </location>
</feature>
<feature type="region of interest" description="Disordered" evidence="17">
    <location>
        <begin position="1033"/>
        <end position="1058"/>
    </location>
</feature>
<evidence type="ECO:0000256" key="14">
    <source>
        <dbReference type="ARBA" id="ARBA00070899"/>
    </source>
</evidence>
<feature type="compositionally biased region" description="Low complexity" evidence="17">
    <location>
        <begin position="260"/>
        <end position="271"/>
    </location>
</feature>
<dbReference type="PANTHER" id="PTHR24379:SF121">
    <property type="entry name" value="C2H2-TYPE DOMAIN-CONTAINING PROTEIN"/>
    <property type="match status" value="1"/>
</dbReference>
<evidence type="ECO:0000256" key="15">
    <source>
        <dbReference type="ARBA" id="ARBA00082667"/>
    </source>
</evidence>
<feature type="region of interest" description="Disordered" evidence="17">
    <location>
        <begin position="3126"/>
        <end position="3176"/>
    </location>
</feature>
<dbReference type="Gene3D" id="3.30.160.60">
    <property type="entry name" value="Classic Zinc Finger"/>
    <property type="match status" value="13"/>
</dbReference>
<feature type="region of interest" description="Disordered" evidence="17">
    <location>
        <begin position="2406"/>
        <end position="2430"/>
    </location>
</feature>
<dbReference type="FunFam" id="3.30.160.60:FF:005081">
    <property type="match status" value="1"/>
</dbReference>
<dbReference type="GO" id="GO:0006357">
    <property type="term" value="P:regulation of transcription by RNA polymerase II"/>
    <property type="evidence" value="ECO:0000318"/>
    <property type="project" value="GO_Central"/>
</dbReference>
<accession>A0A7M7NT22</accession>
<feature type="compositionally biased region" description="Low complexity" evidence="17">
    <location>
        <begin position="2912"/>
        <end position="2922"/>
    </location>
</feature>
<feature type="domain" description="C2H2-type" evidence="18">
    <location>
        <begin position="813"/>
        <end position="840"/>
    </location>
</feature>
<dbReference type="SUPFAM" id="SSF57667">
    <property type="entry name" value="beta-beta-alpha zinc fingers"/>
    <property type="match status" value="8"/>
</dbReference>
<feature type="compositionally biased region" description="Low complexity" evidence="17">
    <location>
        <begin position="1400"/>
        <end position="1413"/>
    </location>
</feature>
<comment type="subcellular location">
    <subcellularLocation>
        <location evidence="2">Cytoplasm</location>
    </subcellularLocation>
    <subcellularLocation>
        <location evidence="1">Nucleus</location>
    </subcellularLocation>
</comment>
<feature type="domain" description="C2H2-type" evidence="18">
    <location>
        <begin position="2029"/>
        <end position="2057"/>
    </location>
</feature>
<feature type="compositionally biased region" description="Basic and acidic residues" evidence="17">
    <location>
        <begin position="1288"/>
        <end position="1300"/>
    </location>
</feature>
<evidence type="ECO:0000256" key="13">
    <source>
        <dbReference type="ARBA" id="ARBA00023242"/>
    </source>
</evidence>
<dbReference type="RefSeq" id="XP_030841291.1">
    <property type="nucleotide sequence ID" value="XM_030985431.1"/>
</dbReference>
<feature type="compositionally biased region" description="Polar residues" evidence="17">
    <location>
        <begin position="162"/>
        <end position="189"/>
    </location>
</feature>
<keyword evidence="11" id="KW-0238">DNA-binding</keyword>
<feature type="compositionally biased region" description="Basic residues" evidence="17">
    <location>
        <begin position="2893"/>
        <end position="2904"/>
    </location>
</feature>
<feature type="region of interest" description="Disordered" evidence="17">
    <location>
        <begin position="1275"/>
        <end position="1302"/>
    </location>
</feature>
<feature type="compositionally biased region" description="Low complexity" evidence="17">
    <location>
        <begin position="650"/>
        <end position="659"/>
    </location>
</feature>
<evidence type="ECO:0000313" key="19">
    <source>
        <dbReference type="EnsemblMetazoa" id="XP_030841291"/>
    </source>
</evidence>
<feature type="compositionally biased region" description="Polar residues" evidence="17">
    <location>
        <begin position="279"/>
        <end position="313"/>
    </location>
</feature>
<dbReference type="GeneID" id="105445360"/>
<feature type="compositionally biased region" description="Polar residues" evidence="17">
    <location>
        <begin position="203"/>
        <end position="245"/>
    </location>
</feature>
<dbReference type="FunFam" id="3.30.160.60:FF:005268">
    <property type="match status" value="1"/>
</dbReference>
<evidence type="ECO:0000256" key="12">
    <source>
        <dbReference type="ARBA" id="ARBA00023163"/>
    </source>
</evidence>
<feature type="domain" description="C2H2-type" evidence="18">
    <location>
        <begin position="1142"/>
        <end position="1164"/>
    </location>
</feature>
<feature type="domain" description="C2H2-type" evidence="18">
    <location>
        <begin position="2479"/>
        <end position="2506"/>
    </location>
</feature>
<evidence type="ECO:0000256" key="10">
    <source>
        <dbReference type="ARBA" id="ARBA00023015"/>
    </source>
</evidence>
<feature type="compositionally biased region" description="Polar residues" evidence="17">
    <location>
        <begin position="2075"/>
        <end position="2087"/>
    </location>
</feature>
<feature type="domain" description="C2H2-type" evidence="18">
    <location>
        <begin position="3186"/>
        <end position="3213"/>
    </location>
</feature>
<evidence type="ECO:0000256" key="9">
    <source>
        <dbReference type="ARBA" id="ARBA00022833"/>
    </source>
</evidence>
<dbReference type="GO" id="GO:0008270">
    <property type="term" value="F:zinc ion binding"/>
    <property type="evidence" value="ECO:0007669"/>
    <property type="project" value="UniProtKB-KW"/>
</dbReference>
<keyword evidence="20" id="KW-1185">Reference proteome</keyword>
<reference evidence="19" key="2">
    <citation type="submission" date="2021-01" db="UniProtKB">
        <authorList>
            <consortium name="EnsemblMetazoa"/>
        </authorList>
    </citation>
    <scope>IDENTIFICATION</scope>
</reference>
<dbReference type="InterPro" id="IPR013087">
    <property type="entry name" value="Znf_C2H2_type"/>
</dbReference>
<dbReference type="GO" id="GO:0030154">
    <property type="term" value="P:cell differentiation"/>
    <property type="evidence" value="ECO:0007669"/>
    <property type="project" value="UniProtKB-KW"/>
</dbReference>
<feature type="domain" description="C2H2-type" evidence="18">
    <location>
        <begin position="2873"/>
        <end position="2901"/>
    </location>
</feature>
<evidence type="ECO:0000256" key="16">
    <source>
        <dbReference type="PROSITE-ProRule" id="PRU00042"/>
    </source>
</evidence>
<feature type="domain" description="C2H2-type" evidence="18">
    <location>
        <begin position="1904"/>
        <end position="1931"/>
    </location>
</feature>
<dbReference type="EnsemblMetazoa" id="XM_030985432">
    <property type="protein sequence ID" value="XP_030841292"/>
    <property type="gene ID" value="LOC105445360"/>
</dbReference>
<feature type="domain" description="C2H2-type" evidence="18">
    <location>
        <begin position="2533"/>
        <end position="2560"/>
    </location>
</feature>
<feature type="domain" description="C2H2-type" evidence="18">
    <location>
        <begin position="601"/>
        <end position="628"/>
    </location>
</feature>
<sequence>MDGSSETSVGCAERTAEGKPELPVDGAKAVPEGTTSSSEETCTKDREDKDPAQEIIEDSKSQEAVKDGLTKESKDILLSDKASCGLPADGAKTVLEGTTSSSEETCTKDRASGGLGVEHSETAVDIPETVRDCQQPGQEVDSTEEGTNAKLHPLGDTEEGSETSSQAPKDQKSCQSTDNRQSLKDQAQTKAEVGVPTKPLEESVTTLEGMNQTSSEEITTKVSAAPSKNESSDTNQINPTIQCTRDQSDSPLDALELLKSDLSSIRSSSQSAKTCPTPEVTSQGQCSKQELTPSVPTSSNLSLPSSETMQNDSKCSLKVEDTVNNNVQKCTTSCQEPKEVAVSEVIAPPQNPTNVDQSDCAMINAEKETDKPSLNVNETEETGESIQNRSMLMKYLGLQPVQEGGKSSKDPGGDVLSARQRLSVSYMDSFSLMPGLDPMNSYEKGQISYNTSPFEVCSTGSHSPEPPLLAETPVVGSSPPHHDYDAMEARMMDMTPRMNSAIGKGDLLNSFPQLHPPGQDAKTAFNRKQHGVLGYASSHTLDSLCHRLAERVEPDIPSQDHTLSQGTKLGEAFYSIPSKNQEDHDKNGAKAKNFSSVSEVVPCPRCHRTFKNRNQLRGHLRWHINDPINLLSGRWPKDRSSTHENGLATGKSSGNILNKSGKKKKISKVRLDAEQQTQLSHISGVTQDGFPCTLCTKVFRTSLKLRGHMMVHKRKQSKKKTLYWRNKTSKSPGSHGRGGKFQCDICSGKYESQLKLSAHKSTHAKEFHLRSKGVRRLGSLATSNGEGSSLDSGLSGITDIRQKAVMEKRKGPFKCDICFKTFPTLRARNGHKGIHSSKWKLANSLHHAGNPGRIKEEATEQIPPLEGLSSSETFTRHSDQTDSTKRDENVDPNEADGSTTENQSALKHRVRNLYFQCIHCHLVFASRHRVRKHLFKVHSIMPPASDSFTEEKVDGCKFCEVFKKRKRGRPKRGENSLVQCPHGKVVVGYNLPLNSLRLSRKIRGTPKTVKTEEKDALTPGDIVPQKCSVKLSPKDVNAARERRDIQDNSTDEVQNSEDLKVPDFLSVKKRGRPPKDRLKPAHNLQNARKIVFSVGGNKSCRGRTRAFSAIRRRRMGKEISLLGRQLKSGWDPKRQRFIGRPYKCHLCKMSYRSERQLCSHMRSHGIHIFDLSQLPADQRGNAFMSSEDMDTKSDDGQDLDTPESNMSTKLSEGFTATTPTEPDLESTTGENGVGGTCRVCKKEFDSDNMFHQHLLGRYNKKCRQEWMKHTFGFGNGNKVQDAPEQDVVDEHDPVDSKDEQNNGNLYVIDKINMETCQGSGIFSNLQQKVNDKIENVLQREKRANSCSRSLENAERLETEQSPPISTQSDAGLANNVSPKKGSVLNAVINRLTQSSKPSDDIPSNTSSDSSESSKPGKRSRKGSDKLVFTCNICNKIFDKKQKLSVHAMIHRRKVVTVMDHIEIATQRSGSGISTLPSGGDQQQSLQNQVVNDSLGNTVQEPVSPMHLLYTCTECPKQFTSNLKLATHLKMHLKSTMSRSPKHDTSLACKPQDSKAEQNPDINKPDVPANPTEPTNYSTKLPKKEMSPPSESELPAVKEVRSDGNACNLTVPTSSDDISKPVDTVKDVPIEQDVNEDGEKIHTESEKISTGRPRLLLKINPATLQRFYNCPECSKSFKSRRHLAQHQRIHAEEKSPCAQSDSCTTLSSENEHCQPDHSEFVPHSFESKEKTASTELCLQDSDQSSVDNVNHEPSHNTVNVENTSVHAKQSNEVRPPEKNVPCKICDKVMKKSQLGGHMKSHTKELLSRKFTGSGNGSAIDKRQYRDSAMGKRFREREIISGVDLYRSVSRNADSTLGNSLKGAVHGIAAVDMVETAGDAEFGASMTVMNNYGEELEDKDVGKQQFTCRVCNLKYDSYHQLCQHLKMHVVKKPSFSESLATPDISGAPPSDDNVDKEGSFMESAKHTFARPKVYPCELCGFSFSSFRQFRVHISQTHGGKYQYRLMLQQKEAAKAGAFLKEPDTINKTHPHKCDVCGRRFKRLALLIFHLNKLHKGWKQRLCMMNVRSRPRPPHTAVQKTPGTNGQTVPGATGVDPADLPFTCELCGKSFRMKVQLCGHMKTHGRVGHSPIKITPLAMKGKYTLRKSRKPDFRLSDEWILDMDDERMAFENSMALQQLPPRQGMVEQSNKMKGSPDASMYNAPMYGAKPGASTMFGSKKIIPGLAEHTDQYRMPMSSPELPMTPPALDLKIPGAPPPPEPSKFITIQMEPVLQQMLHRCLLCHSYFSSQESAVLHCKEVHFKKKPRTSFVDAGQTPAHPLGHNYQMSRAAPEVRPHSAQHPPAVCSVRPQVTPSLGPPVPQHMHCPPPMASQITTRVRSPTPQPVPNVNPPGFDRVNVPPTRFPASTGQPPGLPYAGPRPKVAPTSTPTAKTISQTPFNEMLYRAEMLEGQTRYVCNTCKSTFLHYNFLMSHLAEHNHLAYTCLQCGYATYSEKDYQLHCQLHDGQISKKIRRVRPKPPGYSSNSDKGAAPRAVATCHICQRSFVNMKGLKAHMVLHSANYNSISERRNESRKIPRSILVPVTCFSEVTPEPLSLVKPTGEQTEALDLTVKPVVDTSVDEVLDLSMGSRSFTDRAESPDVESSLDMTVKSDPEESQAVSLPDVCQVVQQLDVPEEPTSSPIPLISGKLTHVRKPKNSIRLVGAIDVDVASLENKYSVVTDLMDTDSDISPDVPTSAGQESPARSGEGEGELGGKSPKKARNYKCSMCQYATDFKDSMERHETKHRKFRTLACHACSYRTPEKRLMLRHVLTIHEKQKPYKCKLCNYSSAYKHHLKRHHTKRHQRPLLTCNLCEFTTDEASKLKSHSVSHPEPKVYQCKLCPMVFNSSKLFKAHKQIVHHKKKKSKKSSRDKSHSSSSVIESSESMTEGKEIESLASSEEPSEPVVLKHPCNLCKYQTDDQNELTIHLRKIHFSSQIKEVLGDVCSTAQCPQCGYLTGKEQMKAHMQIHDSGEFFNCDQCLFKAGSQGEVDEHVQQKHKVKLAPTQICKMCNMRFWNAEDLKQHTEMHLKDTTISVKNPFLCNMCPLKLMNRRDALRHLQLHTDRYPFKCRHCVFSCFTKASIQRHLSIHRHAGKPKSLTAIRKNGRKSHSVGASGSSGSESDVQKSQRKSQSSKSSTFGPVANRLPIYQCQFCSHSFRVAEEWQRHERRHRMIWPE</sequence>
<keyword evidence="13" id="KW-0539">Nucleus</keyword>
<evidence type="ECO:0000256" key="2">
    <source>
        <dbReference type="ARBA" id="ARBA00004496"/>
    </source>
</evidence>
<keyword evidence="4" id="KW-0963">Cytoplasm</keyword>
<evidence type="ECO:0000256" key="11">
    <source>
        <dbReference type="ARBA" id="ARBA00023125"/>
    </source>
</evidence>
<dbReference type="GO" id="GO:0005737">
    <property type="term" value="C:cytoplasm"/>
    <property type="evidence" value="ECO:0007669"/>
    <property type="project" value="UniProtKB-SubCell"/>
</dbReference>
<feature type="domain" description="C2H2-type" evidence="18">
    <location>
        <begin position="2099"/>
        <end position="2121"/>
    </location>
</feature>
<dbReference type="FunFam" id="3.30.160.60:FF:000446">
    <property type="entry name" value="Zinc finger protein"/>
    <property type="match status" value="1"/>
</dbReference>
<keyword evidence="12" id="KW-0804">Transcription</keyword>
<feature type="compositionally biased region" description="Polar residues" evidence="17">
    <location>
        <begin position="1754"/>
        <end position="1767"/>
    </location>
</feature>
<evidence type="ECO:0000256" key="5">
    <source>
        <dbReference type="ARBA" id="ARBA00022723"/>
    </source>
</evidence>
<feature type="domain" description="C2H2-type" evidence="18">
    <location>
        <begin position="1509"/>
        <end position="1536"/>
    </location>
</feature>
<keyword evidence="7 16" id="KW-0863">Zinc-finger</keyword>
<evidence type="ECO:0000256" key="17">
    <source>
        <dbReference type="SAM" id="MobiDB-lite"/>
    </source>
</evidence>
<feature type="region of interest" description="Disordered" evidence="17">
    <location>
        <begin position="2067"/>
        <end position="2091"/>
    </location>
</feature>
<proteinExistence type="predicted"/>
<evidence type="ECO:0000313" key="20">
    <source>
        <dbReference type="Proteomes" id="UP000007110"/>
    </source>
</evidence>
<dbReference type="RefSeq" id="XP_030841292.1">
    <property type="nucleotide sequence ID" value="XM_030985432.1"/>
</dbReference>
<feature type="domain" description="C2H2-type" evidence="18">
    <location>
        <begin position="2275"/>
        <end position="2303"/>
    </location>
</feature>
<dbReference type="GO" id="GO:0000977">
    <property type="term" value="F:RNA polymerase II transcription regulatory region sequence-specific DNA binding"/>
    <property type="evidence" value="ECO:0000318"/>
    <property type="project" value="GO_Central"/>
</dbReference>
<feature type="region of interest" description="Disordered" evidence="17">
    <location>
        <begin position="1741"/>
        <end position="1777"/>
    </location>
</feature>
<reference evidence="20" key="1">
    <citation type="submission" date="2015-02" db="EMBL/GenBank/DDBJ databases">
        <title>Genome sequencing for Strongylocentrotus purpuratus.</title>
        <authorList>
            <person name="Murali S."/>
            <person name="Liu Y."/>
            <person name="Vee V."/>
            <person name="English A."/>
            <person name="Wang M."/>
            <person name="Skinner E."/>
            <person name="Han Y."/>
            <person name="Muzny D.M."/>
            <person name="Worley K.C."/>
            <person name="Gibbs R.A."/>
        </authorList>
    </citation>
    <scope>NUCLEOTIDE SEQUENCE</scope>
</reference>
<feature type="region of interest" description="Disordered" evidence="17">
    <location>
        <begin position="1"/>
        <end position="67"/>
    </location>
</feature>
<dbReference type="GO" id="GO:0005634">
    <property type="term" value="C:nucleus"/>
    <property type="evidence" value="ECO:0000318"/>
    <property type="project" value="GO_Central"/>
</dbReference>
<keyword evidence="8" id="KW-0221">Differentiation</keyword>
<keyword evidence="5" id="KW-0479">Metal-binding</keyword>
<dbReference type="Pfam" id="PF00096">
    <property type="entry name" value="zf-C2H2"/>
    <property type="match status" value="5"/>
</dbReference>
<feature type="domain" description="C2H2-type" evidence="18">
    <location>
        <begin position="1667"/>
        <end position="1694"/>
    </location>
</feature>
<feature type="region of interest" description="Disordered" evidence="17">
    <location>
        <begin position="80"/>
        <end position="313"/>
    </location>
</feature>
<feature type="compositionally biased region" description="Polar residues" evidence="17">
    <location>
        <begin position="1696"/>
        <end position="1707"/>
    </location>
</feature>
<feature type="compositionally biased region" description="Basic and acidic residues" evidence="17">
    <location>
        <begin position="874"/>
        <end position="889"/>
    </location>
</feature>
<feature type="region of interest" description="Disordered" evidence="17">
    <location>
        <begin position="635"/>
        <end position="663"/>
    </location>
</feature>
<evidence type="ECO:0000256" key="6">
    <source>
        <dbReference type="ARBA" id="ARBA00022737"/>
    </source>
</evidence>
<feature type="compositionally biased region" description="Polar residues" evidence="17">
    <location>
        <begin position="1202"/>
        <end position="1230"/>
    </location>
</feature>
<dbReference type="KEGG" id="spu:105445360"/>
<feature type="domain" description="C2H2-type" evidence="18">
    <location>
        <begin position="1972"/>
        <end position="2000"/>
    </location>
</feature>
<feature type="region of interest" description="Disordered" evidence="17">
    <location>
        <begin position="2893"/>
        <end position="2940"/>
    </location>
</feature>
<keyword evidence="6" id="KW-0677">Repeat</keyword>
<feature type="domain" description="C2H2-type" evidence="18">
    <location>
        <begin position="3043"/>
        <end position="3070"/>
    </location>
</feature>
<evidence type="ECO:0000256" key="3">
    <source>
        <dbReference type="ARBA" id="ARBA00022473"/>
    </source>
</evidence>
<dbReference type="InterPro" id="IPR036236">
    <property type="entry name" value="Znf_C2H2_sf"/>
</dbReference>
<feature type="compositionally biased region" description="Basic and acidic residues" evidence="17">
    <location>
        <begin position="1037"/>
        <end position="1046"/>
    </location>
</feature>